<dbReference type="GO" id="GO:0022857">
    <property type="term" value="F:transmembrane transporter activity"/>
    <property type="evidence" value="ECO:0007669"/>
    <property type="project" value="UniProtKB-UniRule"/>
</dbReference>
<dbReference type="InterPro" id="IPR007387">
    <property type="entry name" value="TRAP_DctQ"/>
</dbReference>
<dbReference type="PANTHER" id="PTHR35011">
    <property type="entry name" value="2,3-DIKETO-L-GULONATE TRAP TRANSPORTER SMALL PERMEASE PROTEIN YIAM"/>
    <property type="match status" value="1"/>
</dbReference>
<keyword evidence="2 9" id="KW-0813">Transport</keyword>
<dbReference type="GO" id="GO:0005886">
    <property type="term" value="C:plasma membrane"/>
    <property type="evidence" value="ECO:0007669"/>
    <property type="project" value="UniProtKB-SubCell"/>
</dbReference>
<dbReference type="PANTHER" id="PTHR35011:SF4">
    <property type="entry name" value="SLL1102 PROTEIN"/>
    <property type="match status" value="1"/>
</dbReference>
<proteinExistence type="inferred from homology"/>
<evidence type="ECO:0000313" key="11">
    <source>
        <dbReference type="EMBL" id="HAR54145.1"/>
    </source>
</evidence>
<comment type="subunit">
    <text evidence="9">The complex comprises the extracytoplasmic solute receptor protein and the two transmembrane proteins.</text>
</comment>
<keyword evidence="4 9" id="KW-0997">Cell inner membrane</keyword>
<keyword evidence="5 9" id="KW-0812">Transmembrane</keyword>
<evidence type="ECO:0000256" key="8">
    <source>
        <dbReference type="ARBA" id="ARBA00038436"/>
    </source>
</evidence>
<evidence type="ECO:0000256" key="3">
    <source>
        <dbReference type="ARBA" id="ARBA00022475"/>
    </source>
</evidence>
<evidence type="ECO:0000313" key="12">
    <source>
        <dbReference type="Proteomes" id="UP000264719"/>
    </source>
</evidence>
<dbReference type="EMBL" id="DMVW01000192">
    <property type="protein sequence ID" value="HAR54145.1"/>
    <property type="molecule type" value="Genomic_DNA"/>
</dbReference>
<keyword evidence="3" id="KW-1003">Cell membrane</keyword>
<organism evidence="11 12">
    <name type="scientific">Roseovarius nubinhibens</name>
    <dbReference type="NCBI Taxonomy" id="314263"/>
    <lineage>
        <taxon>Bacteria</taxon>
        <taxon>Pseudomonadati</taxon>
        <taxon>Pseudomonadota</taxon>
        <taxon>Alphaproteobacteria</taxon>
        <taxon>Rhodobacterales</taxon>
        <taxon>Roseobacteraceae</taxon>
        <taxon>Roseovarius</taxon>
    </lineage>
</organism>
<name>A0A348WHY3_9RHOB</name>
<dbReference type="Pfam" id="PF04290">
    <property type="entry name" value="DctQ"/>
    <property type="match status" value="1"/>
</dbReference>
<feature type="transmembrane region" description="Helical" evidence="9">
    <location>
        <begin position="88"/>
        <end position="107"/>
    </location>
</feature>
<feature type="transmembrane region" description="Helical" evidence="9">
    <location>
        <begin position="134"/>
        <end position="155"/>
    </location>
</feature>
<protein>
    <recommendedName>
        <fullName evidence="9">TRAP transporter small permease protein</fullName>
    </recommendedName>
</protein>
<gene>
    <name evidence="11" type="ORF">DCS45_20055</name>
</gene>
<comment type="subcellular location">
    <subcellularLocation>
        <location evidence="1 9">Cell inner membrane</location>
        <topology evidence="1 9">Multi-pass membrane protein</topology>
    </subcellularLocation>
</comment>
<comment type="similarity">
    <text evidence="8 9">Belongs to the TRAP transporter small permease family.</text>
</comment>
<evidence type="ECO:0000259" key="10">
    <source>
        <dbReference type="Pfam" id="PF04290"/>
    </source>
</evidence>
<feature type="transmembrane region" description="Helical" evidence="9">
    <location>
        <begin position="52"/>
        <end position="68"/>
    </location>
</feature>
<keyword evidence="6 9" id="KW-1133">Transmembrane helix</keyword>
<sequence length="178" mass="20145">MLRLAHIMERICTYAARVAGLLLFALTAVILYEIIGRQFYNTNSVALGELQWHLHGVIALLGFGYAYTRDAHVRIDLVSQNFSQPFRMKLEILGIILFLTPFMILIIQHGSDFAYRSYIRSEGSNGGLGLDHRFIIKSIIPISAILALMGAYSVVLRMIVVLRGNLKDPYESKELWKS</sequence>
<keyword evidence="7 9" id="KW-0472">Membrane</keyword>
<feature type="transmembrane region" description="Helical" evidence="9">
    <location>
        <begin position="12"/>
        <end position="32"/>
    </location>
</feature>
<dbReference type="AlphaFoldDB" id="A0A348WHY3"/>
<evidence type="ECO:0000256" key="5">
    <source>
        <dbReference type="ARBA" id="ARBA00022692"/>
    </source>
</evidence>
<dbReference type="InterPro" id="IPR055348">
    <property type="entry name" value="DctQ"/>
</dbReference>
<comment type="function">
    <text evidence="9">Part of the tripartite ATP-independent periplasmic (TRAP) transport system.</text>
</comment>
<evidence type="ECO:0000256" key="6">
    <source>
        <dbReference type="ARBA" id="ARBA00022989"/>
    </source>
</evidence>
<reference evidence="11 12" key="1">
    <citation type="journal article" date="2018" name="Nat. Biotechnol.">
        <title>A standardized bacterial taxonomy based on genome phylogeny substantially revises the tree of life.</title>
        <authorList>
            <person name="Parks D.H."/>
            <person name="Chuvochina M."/>
            <person name="Waite D.W."/>
            <person name="Rinke C."/>
            <person name="Skarshewski A."/>
            <person name="Chaumeil P.A."/>
            <person name="Hugenholtz P."/>
        </authorList>
    </citation>
    <scope>NUCLEOTIDE SEQUENCE [LARGE SCALE GENOMIC DNA]</scope>
    <source>
        <strain evidence="11">UBA9169</strain>
    </source>
</reference>
<accession>A0A348WHY3</accession>
<evidence type="ECO:0000256" key="4">
    <source>
        <dbReference type="ARBA" id="ARBA00022519"/>
    </source>
</evidence>
<evidence type="ECO:0000256" key="2">
    <source>
        <dbReference type="ARBA" id="ARBA00022448"/>
    </source>
</evidence>
<evidence type="ECO:0000256" key="1">
    <source>
        <dbReference type="ARBA" id="ARBA00004429"/>
    </source>
</evidence>
<dbReference type="Proteomes" id="UP000264719">
    <property type="component" value="Unassembled WGS sequence"/>
</dbReference>
<evidence type="ECO:0000256" key="9">
    <source>
        <dbReference type="RuleBase" id="RU369079"/>
    </source>
</evidence>
<evidence type="ECO:0000256" key="7">
    <source>
        <dbReference type="ARBA" id="ARBA00023136"/>
    </source>
</evidence>
<comment type="caution">
    <text evidence="11">The sequence shown here is derived from an EMBL/GenBank/DDBJ whole genome shotgun (WGS) entry which is preliminary data.</text>
</comment>
<feature type="domain" description="Tripartite ATP-independent periplasmic transporters DctQ component" evidence="10">
    <location>
        <begin position="26"/>
        <end position="157"/>
    </location>
</feature>